<evidence type="ECO:0000259" key="9">
    <source>
        <dbReference type="Pfam" id="PF00884"/>
    </source>
</evidence>
<feature type="transmembrane region" description="Helical" evidence="8">
    <location>
        <begin position="47"/>
        <end position="71"/>
    </location>
</feature>
<protein>
    <submittedName>
        <fullName evidence="11">Phosphoethanolamine transferase</fullName>
    </submittedName>
</protein>
<evidence type="ECO:0000256" key="4">
    <source>
        <dbReference type="ARBA" id="ARBA00022679"/>
    </source>
</evidence>
<dbReference type="Proteomes" id="UP000515598">
    <property type="component" value="Chromosome"/>
</dbReference>
<evidence type="ECO:0000256" key="6">
    <source>
        <dbReference type="ARBA" id="ARBA00022989"/>
    </source>
</evidence>
<organism evidence="11 12">
    <name type="scientific">Stenotrophomonas maltophilia</name>
    <name type="common">Pseudomonas maltophilia</name>
    <name type="synonym">Xanthomonas maltophilia</name>
    <dbReference type="NCBI Taxonomy" id="40324"/>
    <lineage>
        <taxon>Bacteria</taxon>
        <taxon>Pseudomonadati</taxon>
        <taxon>Pseudomonadota</taxon>
        <taxon>Gammaproteobacteria</taxon>
        <taxon>Lysobacterales</taxon>
        <taxon>Lysobacteraceae</taxon>
        <taxon>Stenotrophomonas</taxon>
        <taxon>Stenotrophomonas maltophilia group</taxon>
    </lineage>
</organism>
<evidence type="ECO:0000259" key="10">
    <source>
        <dbReference type="Pfam" id="PF08019"/>
    </source>
</evidence>
<keyword evidence="7 8" id="KW-0472">Membrane</keyword>
<feature type="domain" description="Phosphoethanolamine transferase N-terminal" evidence="10">
    <location>
        <begin position="57"/>
        <end position="208"/>
    </location>
</feature>
<dbReference type="PANTHER" id="PTHR30443">
    <property type="entry name" value="INNER MEMBRANE PROTEIN"/>
    <property type="match status" value="1"/>
</dbReference>
<dbReference type="CDD" id="cd16017">
    <property type="entry name" value="LptA"/>
    <property type="match status" value="1"/>
</dbReference>
<feature type="transmembrane region" description="Helical" evidence="8">
    <location>
        <begin position="118"/>
        <end position="142"/>
    </location>
</feature>
<name>A0AAX1IFL5_STEMA</name>
<dbReference type="InterPro" id="IPR000917">
    <property type="entry name" value="Sulfatase_N"/>
</dbReference>
<dbReference type="Gene3D" id="3.40.720.10">
    <property type="entry name" value="Alkaline Phosphatase, subunit A"/>
    <property type="match status" value="1"/>
</dbReference>
<evidence type="ECO:0000256" key="7">
    <source>
        <dbReference type="ARBA" id="ARBA00023136"/>
    </source>
</evidence>
<comment type="subcellular location">
    <subcellularLocation>
        <location evidence="1">Cell inner membrane</location>
        <topology evidence="1">Multi-pass membrane protein</topology>
    </subcellularLocation>
</comment>
<keyword evidence="4 11" id="KW-0808">Transferase</keyword>
<keyword evidence="6 8" id="KW-1133">Transmembrane helix</keyword>
<feature type="transmembrane region" description="Helical" evidence="8">
    <location>
        <begin position="78"/>
        <end position="98"/>
    </location>
</feature>
<reference evidence="11 12" key="1">
    <citation type="submission" date="2020-08" db="EMBL/GenBank/DDBJ databases">
        <title>Phenotypic and transcriptomic analysis of seven clinical Stenotrophomonas maltophilia isolates identify a small set of shared and commonly regulated genes involved in biofilm lifestyle.</title>
        <authorList>
            <person name="Alio I."/>
            <person name="Gudzuhn M."/>
            <person name="Streit W."/>
        </authorList>
    </citation>
    <scope>NUCLEOTIDE SEQUENCE [LARGE SCALE GENOMIC DNA]</scope>
    <source>
        <strain evidence="11 12">UHH_SKK55</strain>
    </source>
</reference>
<dbReference type="GO" id="GO:0005886">
    <property type="term" value="C:plasma membrane"/>
    <property type="evidence" value="ECO:0007669"/>
    <property type="project" value="UniProtKB-SubCell"/>
</dbReference>
<dbReference type="Pfam" id="PF00884">
    <property type="entry name" value="Sulfatase"/>
    <property type="match status" value="1"/>
</dbReference>
<sequence length="603" mass="66422">MRQCLRFPRSHPIVLVWAAALFFATIGNIALWKTLWGLIDLNGARSILFLATLPLLLFCLFNLMLTPLLALPFVRKPLLVLLVVVSAGCSYFMLHYNVLIDRSMVQNVFETNQAELNAYLSLPLLLTLLALGVLPAAGLALVRTTSGAGSIRSLLVWPANVLASLVMLLVIGFAFYKDYSSLLRNNRYIRDQVLPLNVMRHTHGYLKSLYSARQQPLRPIGTDARRIPGPRPKLVVMVVGETARSQNFQLNGYPRATNPRLSRKEGVISFSDVSSCGTATAISVPCMFSQMTRQQYDDVRAATEENVLDILQRSGVSVLWRNNNNGGCKGVCERVPTEDMPALKVAGQCVNTDGTCYDDVLLHQLGARIDAIHGDALVVLHQLGSHGPTYFERYPAASRAFSPTCDSNQIQHCSNEALVNTYDNTLVHTDRVLAETIDLLQGYSDQRDVALIYVSDHGESLGERGMYLHGTPYFIAPREQTQVPMVMWFSPDFGRNAGLDTACLRGNALRRAHSHDNVFHSLLGLFGVSSVVYERDLDVFAGCRALGSPAVAAAPLKKRHRLMPVTARNVARYCADRAKSRPAQTAATWASLHSCGLVRGLSG</sequence>
<dbReference type="AlphaFoldDB" id="A0AAX1IFL5"/>
<evidence type="ECO:0000256" key="1">
    <source>
        <dbReference type="ARBA" id="ARBA00004429"/>
    </source>
</evidence>
<dbReference type="GO" id="GO:0009244">
    <property type="term" value="P:lipopolysaccharide core region biosynthetic process"/>
    <property type="evidence" value="ECO:0007669"/>
    <property type="project" value="TreeGrafter"/>
</dbReference>
<accession>A0AAX1IFL5</accession>
<dbReference type="PANTHER" id="PTHR30443:SF0">
    <property type="entry name" value="PHOSPHOETHANOLAMINE TRANSFERASE EPTA"/>
    <property type="match status" value="1"/>
</dbReference>
<feature type="transmembrane region" description="Helical" evidence="8">
    <location>
        <begin position="12"/>
        <end position="35"/>
    </location>
</feature>
<dbReference type="InterPro" id="IPR040423">
    <property type="entry name" value="PEA_transferase"/>
</dbReference>
<gene>
    <name evidence="11" type="ORF">GPNADHDJ_02433</name>
</gene>
<evidence type="ECO:0000256" key="2">
    <source>
        <dbReference type="ARBA" id="ARBA00022475"/>
    </source>
</evidence>
<dbReference type="RefSeq" id="WP_154350970.1">
    <property type="nucleotide sequence ID" value="NZ_CP040433.1"/>
</dbReference>
<proteinExistence type="predicted"/>
<feature type="domain" description="Sulfatase N-terminal" evidence="9">
    <location>
        <begin position="234"/>
        <end position="528"/>
    </location>
</feature>
<dbReference type="Pfam" id="PF08019">
    <property type="entry name" value="EptA_B_N"/>
    <property type="match status" value="1"/>
</dbReference>
<dbReference type="InterPro" id="IPR017850">
    <property type="entry name" value="Alkaline_phosphatase_core_sf"/>
</dbReference>
<keyword evidence="5 8" id="KW-0812">Transmembrane</keyword>
<evidence type="ECO:0000256" key="5">
    <source>
        <dbReference type="ARBA" id="ARBA00022692"/>
    </source>
</evidence>
<evidence type="ECO:0000313" key="12">
    <source>
        <dbReference type="Proteomes" id="UP000515598"/>
    </source>
</evidence>
<keyword evidence="3" id="KW-0997">Cell inner membrane</keyword>
<dbReference type="SUPFAM" id="SSF53649">
    <property type="entry name" value="Alkaline phosphatase-like"/>
    <property type="match status" value="1"/>
</dbReference>
<feature type="transmembrane region" description="Helical" evidence="8">
    <location>
        <begin position="154"/>
        <end position="176"/>
    </location>
</feature>
<evidence type="ECO:0000256" key="8">
    <source>
        <dbReference type="SAM" id="Phobius"/>
    </source>
</evidence>
<dbReference type="InterPro" id="IPR058130">
    <property type="entry name" value="PEA_transf_C"/>
</dbReference>
<evidence type="ECO:0000313" key="11">
    <source>
        <dbReference type="EMBL" id="QNG78218.1"/>
    </source>
</evidence>
<dbReference type="EMBL" id="CP060025">
    <property type="protein sequence ID" value="QNG78218.1"/>
    <property type="molecule type" value="Genomic_DNA"/>
</dbReference>
<keyword evidence="2" id="KW-1003">Cell membrane</keyword>
<evidence type="ECO:0000256" key="3">
    <source>
        <dbReference type="ARBA" id="ARBA00022519"/>
    </source>
</evidence>
<dbReference type="InterPro" id="IPR012549">
    <property type="entry name" value="EptA-like_N"/>
</dbReference>
<dbReference type="NCBIfam" id="NF028537">
    <property type="entry name" value="P_eth_NH2_trans"/>
    <property type="match status" value="1"/>
</dbReference>
<dbReference type="GO" id="GO:0016776">
    <property type="term" value="F:phosphotransferase activity, phosphate group as acceptor"/>
    <property type="evidence" value="ECO:0007669"/>
    <property type="project" value="TreeGrafter"/>
</dbReference>